<accession>A0ABR9DQZ9</accession>
<organism evidence="1 2">
    <name type="scientific">Flavimobilis rhizosphaerae</name>
    <dbReference type="NCBI Taxonomy" id="2775421"/>
    <lineage>
        <taxon>Bacteria</taxon>
        <taxon>Bacillati</taxon>
        <taxon>Actinomycetota</taxon>
        <taxon>Actinomycetes</taxon>
        <taxon>Micrococcales</taxon>
        <taxon>Jonesiaceae</taxon>
        <taxon>Flavimobilis</taxon>
    </lineage>
</organism>
<gene>
    <name evidence="1" type="ORF">IGS67_08560</name>
</gene>
<reference evidence="1 2" key="1">
    <citation type="submission" date="2020-09" db="EMBL/GenBank/DDBJ databases">
        <title>Flavimobilis rhizosphaerae sp. nov., isolated from rhizosphere soil of Spartina alterniflora.</title>
        <authorList>
            <person name="Hanqin C."/>
        </authorList>
    </citation>
    <scope>NUCLEOTIDE SEQUENCE [LARGE SCALE GENOMIC DNA]</scope>
    <source>
        <strain evidence="1 2">GY 10621</strain>
    </source>
</reference>
<comment type="caution">
    <text evidence="1">The sequence shown here is derived from an EMBL/GenBank/DDBJ whole genome shotgun (WGS) entry which is preliminary data.</text>
</comment>
<keyword evidence="2" id="KW-1185">Reference proteome</keyword>
<sequence>MTVHHLPVRRPEDDPATLAEHLTRAPDDDAAVRFALAWLWTAAEDAADDETAGREMRALVSDFARHWNATHALPVAASPGPRLEAVAEAAEAGVAHRLGYVVVERTWQGSEIPLSNDWHPTLLEAQAEAEVHRRTLATYRPGSVVVVALVSEVDA</sequence>
<dbReference type="RefSeq" id="WP_192279717.1">
    <property type="nucleotide sequence ID" value="NZ_JACZDF010000004.1"/>
</dbReference>
<evidence type="ECO:0000313" key="1">
    <source>
        <dbReference type="EMBL" id="MBD9699541.1"/>
    </source>
</evidence>
<dbReference type="EMBL" id="JACZDF010000004">
    <property type="protein sequence ID" value="MBD9699541.1"/>
    <property type="molecule type" value="Genomic_DNA"/>
</dbReference>
<evidence type="ECO:0000313" key="2">
    <source>
        <dbReference type="Proteomes" id="UP000642107"/>
    </source>
</evidence>
<protein>
    <submittedName>
        <fullName evidence="1">Uncharacterized protein</fullName>
    </submittedName>
</protein>
<proteinExistence type="predicted"/>
<name>A0ABR9DQZ9_9MICO</name>
<dbReference type="Proteomes" id="UP000642107">
    <property type="component" value="Unassembled WGS sequence"/>
</dbReference>